<evidence type="ECO:0000313" key="3">
    <source>
        <dbReference type="Proteomes" id="UP001150259"/>
    </source>
</evidence>
<accession>A0ABT5GLB7</accession>
<dbReference type="Proteomes" id="UP001150259">
    <property type="component" value="Unassembled WGS sequence"/>
</dbReference>
<dbReference type="InterPro" id="IPR025870">
    <property type="entry name" value="Glyoxalase-like_dom"/>
</dbReference>
<dbReference type="EMBL" id="JAPFQL010000101">
    <property type="protein sequence ID" value="MDC5699019.1"/>
    <property type="molecule type" value="Genomic_DNA"/>
</dbReference>
<proteinExistence type="predicted"/>
<evidence type="ECO:0000313" key="2">
    <source>
        <dbReference type="EMBL" id="MDC5699019.1"/>
    </source>
</evidence>
<evidence type="ECO:0000259" key="1">
    <source>
        <dbReference type="Pfam" id="PF13468"/>
    </source>
</evidence>
<protein>
    <submittedName>
        <fullName evidence="2">VOC family protein</fullName>
    </submittedName>
</protein>
<feature type="domain" description="Glyoxalase-like" evidence="1">
    <location>
        <begin position="4"/>
        <end position="171"/>
    </location>
</feature>
<gene>
    <name evidence="2" type="ORF">OO014_17345</name>
</gene>
<keyword evidence="3" id="KW-1185">Reference proteome</keyword>
<sequence>MSTVDHLVVAATTLEEGVRWVEARVGAALLPGGRHEAFGTHNALISLGPESYLEVIAVDPDAPPPARPRWFELDTSAMRERLAAGPALVHWVVRVESLAGAADVIELRRGSNAWALTVAPDGRMPLGGLAPSRILWRTPPPSTLLPDSGIRLVELRLSMAAPDALASQLADVDGPMEIVEGPPALAATLTVPSGPGKEGRLVVLGSVQ</sequence>
<organism evidence="2 3">
    <name type="scientific">Intrasporangium calvum</name>
    <dbReference type="NCBI Taxonomy" id="53358"/>
    <lineage>
        <taxon>Bacteria</taxon>
        <taxon>Bacillati</taxon>
        <taxon>Actinomycetota</taxon>
        <taxon>Actinomycetes</taxon>
        <taxon>Micrococcales</taxon>
        <taxon>Intrasporangiaceae</taxon>
        <taxon>Intrasporangium</taxon>
    </lineage>
</organism>
<name>A0ABT5GLB7_9MICO</name>
<dbReference type="InterPro" id="IPR029068">
    <property type="entry name" value="Glyas_Bleomycin-R_OHBP_Dase"/>
</dbReference>
<comment type="caution">
    <text evidence="2">The sequence shown here is derived from an EMBL/GenBank/DDBJ whole genome shotgun (WGS) entry which is preliminary data.</text>
</comment>
<dbReference type="RefSeq" id="WP_272463576.1">
    <property type="nucleotide sequence ID" value="NZ_JAPFQL010000101.1"/>
</dbReference>
<dbReference type="Pfam" id="PF13468">
    <property type="entry name" value="Glyoxalase_3"/>
    <property type="match status" value="1"/>
</dbReference>
<reference evidence="2 3" key="1">
    <citation type="submission" date="2022-11" db="EMBL/GenBank/DDBJ databases">
        <title>Anaerobic phenanthrene biodegradation by a DNRA strain PheN6.</title>
        <authorList>
            <person name="Zhang Z."/>
        </authorList>
    </citation>
    <scope>NUCLEOTIDE SEQUENCE [LARGE SCALE GENOMIC DNA]</scope>
    <source>
        <strain evidence="2 3">PheN6</strain>
    </source>
</reference>
<dbReference type="Gene3D" id="3.10.180.10">
    <property type="entry name" value="2,3-Dihydroxybiphenyl 1,2-Dioxygenase, domain 1"/>
    <property type="match status" value="1"/>
</dbReference>